<dbReference type="AlphaFoldDB" id="A0A914ZFX5"/>
<dbReference type="Pfam" id="PF00668">
    <property type="entry name" value="Condensation"/>
    <property type="match status" value="1"/>
</dbReference>
<feature type="domain" description="Carrier" evidence="3">
    <location>
        <begin position="1203"/>
        <end position="1271"/>
    </location>
</feature>
<dbReference type="Gene3D" id="3.30.559.10">
    <property type="entry name" value="Chloramphenicol acetyltransferase-like domain"/>
    <property type="match status" value="1"/>
</dbReference>
<name>A0A914ZFX5_9BILA</name>
<evidence type="ECO:0000256" key="1">
    <source>
        <dbReference type="ARBA" id="ARBA00022450"/>
    </source>
</evidence>
<sequence length="1271" mass="145855">MDDNNLGQKIHFDGATAFAFVKDCRKIHREIHSFDSVPWIPIYPLKNNFVESQYFQKDSNQVIFKFETPENTSVSDIDFIKTLTSCLRQIFPVFGNILSISGLEIPYAFIHEIYTIVEISDDKKMNINIFGNFYKLGKIDALKFEASENSKITLSILQTFFKKPIKMNLDQSLWRIGLDSLKIATLEFKLKALFEGAEFFEHGFCLKFESVRQLLEATNSLTLKKQTAKNLIKKCDLNLQKLPITEAQKQLLFLCKTKNGNEFVEEFYANFVEPLQIEKLEKALSQIYETNPSLKCIFEIDNARILSTAEALIIFTDIESFENYNFDAFSRPSLIFFIDGNKFAMKFHHILLDGKSLQLFVNQFMAFYYGIIYPSQNLNYFDFALFESHFLEKTNFSKDFDYWKNKLSIVENFPKLSKDSVFDSKDFSGSIISIEFPASLTAKLRAFSSLNSVSLFSTFIAFYRFFIYKLYGFSNFPVLISIDNRLDENFESTIGLFVNLATVSFSLNPSDNFEALLNQVLNDLNETISHSTVPFNRVISALRRELSMEPEILPEVMLVHDREATFKGVQIFASKKKKFVQNSQIWYLKEIDENLKLQIEFRTALFSEEIMQNQAKRFLILIEKVLQTPNLSALKSFDLLTKDEIDQFLEFRQSLSNPVPVISPIQLIFQKMQKNPGKIILKTSEQQLKSDVFMKRIIGYGETLKSVYEERFETSLPLSDQPVALLFNRSIDLVTLVLACWYLNLAPLMITPDWPISRISTSLKGFKNLLLITDNDKLEIDDNLFDDSVSIISIKTFQHLSAPNPTKSSHLTMASSNPTDLAYLTFTSGSTGIPKAVQSLQRGLINLWQNYSHSFSISSKSTVYQVVNPAFDIFFADIISALGNGGTLFLASQKIPKMDELKKCTHAYIMPAYLSQLDLENPHILEILKSLKAILYGGEPMNPNCLKKALDEGLNLFQQFGVTEHSIYSNFISPNDISDRLIVGQNFSNFHGYLIDSDGCRIPPINLGIQGWFRSAGIAVSRGYIGENIEKQNHELFGEEPWFDGWKYFDSGDRMKIISSRERHEDDEEEGEYDDDDANPWKYKFVFCGRNDTQIKIRGNRVEIRDVEEPFRRFSNVQEIVCLFDGKKLIAFVTLKNPSLTDEKDLRELAQEKLPIYMIPETFIILEKFPINSNGKIDRQKLFSMTTVADISQNPPKNDIKNKSSNDLSKLCCEIFAKHLKLSSILPEEDLFQKGADSLKLLMAVQEIEDSVGIKLDISTIFRQRSISNYP</sequence>
<dbReference type="GO" id="GO:0031177">
    <property type="term" value="F:phosphopantetheine binding"/>
    <property type="evidence" value="ECO:0007669"/>
    <property type="project" value="TreeGrafter"/>
</dbReference>
<dbReference type="InterPro" id="IPR020845">
    <property type="entry name" value="AMP-binding_CS"/>
</dbReference>
<dbReference type="GO" id="GO:0005737">
    <property type="term" value="C:cytoplasm"/>
    <property type="evidence" value="ECO:0007669"/>
    <property type="project" value="TreeGrafter"/>
</dbReference>
<dbReference type="Gene3D" id="3.40.50.12780">
    <property type="entry name" value="N-terminal domain of ligase-like"/>
    <property type="match status" value="1"/>
</dbReference>
<dbReference type="InterPro" id="IPR001242">
    <property type="entry name" value="Condensation_dom"/>
</dbReference>
<reference evidence="5" key="1">
    <citation type="submission" date="2022-11" db="UniProtKB">
        <authorList>
            <consortium name="WormBaseParasite"/>
        </authorList>
    </citation>
    <scope>IDENTIFICATION</scope>
</reference>
<dbReference type="Pfam" id="PF00501">
    <property type="entry name" value="AMP-binding"/>
    <property type="match status" value="1"/>
</dbReference>
<dbReference type="Gene3D" id="3.30.300.30">
    <property type="match status" value="1"/>
</dbReference>
<evidence type="ECO:0000256" key="2">
    <source>
        <dbReference type="ARBA" id="ARBA00022553"/>
    </source>
</evidence>
<dbReference type="InterPro" id="IPR025110">
    <property type="entry name" value="AMP-bd_C"/>
</dbReference>
<keyword evidence="2" id="KW-0597">Phosphoprotein</keyword>
<dbReference type="PROSITE" id="PS00455">
    <property type="entry name" value="AMP_BINDING"/>
    <property type="match status" value="1"/>
</dbReference>
<dbReference type="Pfam" id="PF13193">
    <property type="entry name" value="AMP-binding_C"/>
    <property type="match status" value="1"/>
</dbReference>
<dbReference type="InterPro" id="IPR023213">
    <property type="entry name" value="CAT-like_dom_sf"/>
</dbReference>
<keyword evidence="1" id="KW-0596">Phosphopantetheine</keyword>
<dbReference type="InterPro" id="IPR042099">
    <property type="entry name" value="ANL_N_sf"/>
</dbReference>
<dbReference type="PANTHER" id="PTHR45527">
    <property type="entry name" value="NONRIBOSOMAL PEPTIDE SYNTHETASE"/>
    <property type="match status" value="1"/>
</dbReference>
<dbReference type="Gene3D" id="1.10.1200.10">
    <property type="entry name" value="ACP-like"/>
    <property type="match status" value="1"/>
</dbReference>
<dbReference type="InterPro" id="IPR045851">
    <property type="entry name" value="AMP-bd_C_sf"/>
</dbReference>
<evidence type="ECO:0000259" key="3">
    <source>
        <dbReference type="PROSITE" id="PS50075"/>
    </source>
</evidence>
<evidence type="ECO:0000313" key="4">
    <source>
        <dbReference type="Proteomes" id="UP000887577"/>
    </source>
</evidence>
<dbReference type="InterPro" id="IPR000873">
    <property type="entry name" value="AMP-dep_synth/lig_dom"/>
</dbReference>
<dbReference type="PROSITE" id="PS50075">
    <property type="entry name" value="CARRIER"/>
    <property type="match status" value="1"/>
</dbReference>
<dbReference type="SUPFAM" id="SSF56801">
    <property type="entry name" value="Acetyl-CoA synthetase-like"/>
    <property type="match status" value="1"/>
</dbReference>
<dbReference type="GO" id="GO:0003824">
    <property type="term" value="F:catalytic activity"/>
    <property type="evidence" value="ECO:0007669"/>
    <property type="project" value="InterPro"/>
</dbReference>
<dbReference type="Gene3D" id="3.30.559.30">
    <property type="entry name" value="Nonribosomal peptide synthetase, condensation domain"/>
    <property type="match status" value="1"/>
</dbReference>
<dbReference type="Pfam" id="PF00550">
    <property type="entry name" value="PP-binding"/>
    <property type="match status" value="1"/>
</dbReference>
<evidence type="ECO:0000313" key="5">
    <source>
        <dbReference type="WBParaSite" id="PSU_v2.g9184.t1"/>
    </source>
</evidence>
<accession>A0A914ZFX5</accession>
<keyword evidence="4" id="KW-1185">Reference proteome</keyword>
<dbReference type="GO" id="GO:0043041">
    <property type="term" value="P:amino acid activation for nonribosomal peptide biosynthetic process"/>
    <property type="evidence" value="ECO:0007669"/>
    <property type="project" value="TreeGrafter"/>
</dbReference>
<dbReference type="WBParaSite" id="PSU_v2.g9184.t1">
    <property type="protein sequence ID" value="PSU_v2.g9184.t1"/>
    <property type="gene ID" value="PSU_v2.g9184"/>
</dbReference>
<proteinExistence type="predicted"/>
<dbReference type="SUPFAM" id="SSF47336">
    <property type="entry name" value="ACP-like"/>
    <property type="match status" value="1"/>
</dbReference>
<dbReference type="InterPro" id="IPR036736">
    <property type="entry name" value="ACP-like_sf"/>
</dbReference>
<dbReference type="Proteomes" id="UP000887577">
    <property type="component" value="Unplaced"/>
</dbReference>
<protein>
    <submittedName>
        <fullName evidence="5">Carrier domain-containing protein</fullName>
    </submittedName>
</protein>
<dbReference type="GO" id="GO:0044550">
    <property type="term" value="P:secondary metabolite biosynthetic process"/>
    <property type="evidence" value="ECO:0007669"/>
    <property type="project" value="TreeGrafter"/>
</dbReference>
<dbReference type="PANTHER" id="PTHR45527:SF1">
    <property type="entry name" value="FATTY ACID SYNTHASE"/>
    <property type="match status" value="1"/>
</dbReference>
<dbReference type="SUPFAM" id="SSF52777">
    <property type="entry name" value="CoA-dependent acyltransferases"/>
    <property type="match status" value="2"/>
</dbReference>
<organism evidence="4 5">
    <name type="scientific">Panagrolaimus superbus</name>
    <dbReference type="NCBI Taxonomy" id="310955"/>
    <lineage>
        <taxon>Eukaryota</taxon>
        <taxon>Metazoa</taxon>
        <taxon>Ecdysozoa</taxon>
        <taxon>Nematoda</taxon>
        <taxon>Chromadorea</taxon>
        <taxon>Rhabditida</taxon>
        <taxon>Tylenchina</taxon>
        <taxon>Panagrolaimomorpha</taxon>
        <taxon>Panagrolaimoidea</taxon>
        <taxon>Panagrolaimidae</taxon>
        <taxon>Panagrolaimus</taxon>
    </lineage>
</organism>
<dbReference type="InterPro" id="IPR009081">
    <property type="entry name" value="PP-bd_ACP"/>
</dbReference>